<evidence type="ECO:0000256" key="4">
    <source>
        <dbReference type="ARBA" id="ARBA00023159"/>
    </source>
</evidence>
<dbReference type="Proteomes" id="UP000621454">
    <property type="component" value="Unassembled WGS sequence"/>
</dbReference>
<dbReference type="InterPro" id="IPR005119">
    <property type="entry name" value="LysR_subst-bd"/>
</dbReference>
<dbReference type="Pfam" id="PF03466">
    <property type="entry name" value="LysR_substrate"/>
    <property type="match status" value="1"/>
</dbReference>
<evidence type="ECO:0000256" key="1">
    <source>
        <dbReference type="ARBA" id="ARBA00009437"/>
    </source>
</evidence>
<dbReference type="SUPFAM" id="SSF53850">
    <property type="entry name" value="Periplasmic binding protein-like II"/>
    <property type="match status" value="1"/>
</dbReference>
<evidence type="ECO:0000259" key="6">
    <source>
        <dbReference type="PROSITE" id="PS50931"/>
    </source>
</evidence>
<keyword evidence="8" id="KW-1185">Reference proteome</keyword>
<evidence type="ECO:0000256" key="2">
    <source>
        <dbReference type="ARBA" id="ARBA00023015"/>
    </source>
</evidence>
<dbReference type="Gene3D" id="3.40.190.10">
    <property type="entry name" value="Periplasmic binding protein-like II"/>
    <property type="match status" value="2"/>
</dbReference>
<gene>
    <name evidence="7" type="ORF">GCM10011489_39380</name>
</gene>
<dbReference type="InterPro" id="IPR000847">
    <property type="entry name" value="LysR_HTH_N"/>
</dbReference>
<keyword evidence="4" id="KW-0010">Activator</keyword>
<keyword evidence="3" id="KW-0238">DNA-binding</keyword>
<sequence length="311" mass="34631">MDIHTRRLRHFLTLVEHLHFGRAAAHLHLTQQALSRDLQILERDLGFRLIDRTTRRVTLTRAGESFALTAKDVLELLEDGRRSALELDERARHTLRLGFVVGGALELTDLILEEFARRRPDVDVELREFGSEDPTAGLAQNGSEVAFIRLPIDVREVSLIPLFSEPVWVALPHQHQLATYDRISITDLGDETVIVRGGYDPTSDQFWSGGTSLDGAGDVVRKKLTIARSITEELSMVAAGRGCSLVTLSVVRLLPHPHVRFVPVEDVPRSTVALGIRRDCEDLPAVAALRDVVRSICEREAGLIQLIEGRG</sequence>
<dbReference type="EMBL" id="BMGC01000070">
    <property type="protein sequence ID" value="GGB48369.1"/>
    <property type="molecule type" value="Genomic_DNA"/>
</dbReference>
<feature type="domain" description="HTH lysR-type" evidence="6">
    <location>
        <begin position="1"/>
        <end position="60"/>
    </location>
</feature>
<dbReference type="PANTHER" id="PTHR30346:SF0">
    <property type="entry name" value="HCA OPERON TRANSCRIPTIONAL ACTIVATOR HCAR"/>
    <property type="match status" value="1"/>
</dbReference>
<dbReference type="InterPro" id="IPR036388">
    <property type="entry name" value="WH-like_DNA-bd_sf"/>
</dbReference>
<dbReference type="GO" id="GO:0032993">
    <property type="term" value="C:protein-DNA complex"/>
    <property type="evidence" value="ECO:0007669"/>
    <property type="project" value="TreeGrafter"/>
</dbReference>
<evidence type="ECO:0000313" key="8">
    <source>
        <dbReference type="Proteomes" id="UP000621454"/>
    </source>
</evidence>
<evidence type="ECO:0000313" key="7">
    <source>
        <dbReference type="EMBL" id="GGB48369.1"/>
    </source>
</evidence>
<dbReference type="PRINTS" id="PR00039">
    <property type="entry name" value="HTHLYSR"/>
</dbReference>
<evidence type="ECO:0000256" key="5">
    <source>
        <dbReference type="ARBA" id="ARBA00023163"/>
    </source>
</evidence>
<proteinExistence type="inferred from homology"/>
<evidence type="ECO:0000256" key="3">
    <source>
        <dbReference type="ARBA" id="ARBA00023125"/>
    </source>
</evidence>
<name>A0A916X289_9ACTN</name>
<dbReference type="RefSeq" id="WP_188588987.1">
    <property type="nucleotide sequence ID" value="NZ_BMGC01000070.1"/>
</dbReference>
<dbReference type="FunFam" id="1.10.10.10:FF:000001">
    <property type="entry name" value="LysR family transcriptional regulator"/>
    <property type="match status" value="1"/>
</dbReference>
<dbReference type="GO" id="GO:0003700">
    <property type="term" value="F:DNA-binding transcription factor activity"/>
    <property type="evidence" value="ECO:0007669"/>
    <property type="project" value="InterPro"/>
</dbReference>
<accession>A0A916X289</accession>
<dbReference type="Pfam" id="PF00126">
    <property type="entry name" value="HTH_1"/>
    <property type="match status" value="1"/>
</dbReference>
<dbReference type="Gene3D" id="1.10.10.10">
    <property type="entry name" value="Winged helix-like DNA-binding domain superfamily/Winged helix DNA-binding domain"/>
    <property type="match status" value="1"/>
</dbReference>
<keyword evidence="2" id="KW-0805">Transcription regulation</keyword>
<keyword evidence="5" id="KW-0804">Transcription</keyword>
<dbReference type="GO" id="GO:0003677">
    <property type="term" value="F:DNA binding"/>
    <property type="evidence" value="ECO:0007669"/>
    <property type="project" value="UniProtKB-KW"/>
</dbReference>
<dbReference type="CDD" id="cd08414">
    <property type="entry name" value="PBP2_LTTR_aromatics_like"/>
    <property type="match status" value="1"/>
</dbReference>
<organism evidence="7 8">
    <name type="scientific">Gordonia jinhuaensis</name>
    <dbReference type="NCBI Taxonomy" id="1517702"/>
    <lineage>
        <taxon>Bacteria</taxon>
        <taxon>Bacillati</taxon>
        <taxon>Actinomycetota</taxon>
        <taxon>Actinomycetes</taxon>
        <taxon>Mycobacteriales</taxon>
        <taxon>Gordoniaceae</taxon>
        <taxon>Gordonia</taxon>
    </lineage>
</organism>
<comment type="similarity">
    <text evidence="1">Belongs to the LysR transcriptional regulatory family.</text>
</comment>
<comment type="caution">
    <text evidence="7">The sequence shown here is derived from an EMBL/GenBank/DDBJ whole genome shotgun (WGS) entry which is preliminary data.</text>
</comment>
<dbReference type="PROSITE" id="PS50931">
    <property type="entry name" value="HTH_LYSR"/>
    <property type="match status" value="1"/>
</dbReference>
<dbReference type="SUPFAM" id="SSF46785">
    <property type="entry name" value="Winged helix' DNA-binding domain"/>
    <property type="match status" value="1"/>
</dbReference>
<reference evidence="7" key="1">
    <citation type="journal article" date="2014" name="Int. J. Syst. Evol. Microbiol.">
        <title>Complete genome sequence of Corynebacterium casei LMG S-19264T (=DSM 44701T), isolated from a smear-ripened cheese.</title>
        <authorList>
            <consortium name="US DOE Joint Genome Institute (JGI-PGF)"/>
            <person name="Walter F."/>
            <person name="Albersmeier A."/>
            <person name="Kalinowski J."/>
            <person name="Ruckert C."/>
        </authorList>
    </citation>
    <scope>NUCLEOTIDE SEQUENCE</scope>
    <source>
        <strain evidence="7">CGMCC 1.12827</strain>
    </source>
</reference>
<protein>
    <submittedName>
        <fullName evidence="7">LysR family transcriptional regulator</fullName>
    </submittedName>
</protein>
<dbReference type="InterPro" id="IPR036390">
    <property type="entry name" value="WH_DNA-bd_sf"/>
</dbReference>
<dbReference type="AlphaFoldDB" id="A0A916X289"/>
<reference evidence="7" key="2">
    <citation type="submission" date="2020-09" db="EMBL/GenBank/DDBJ databases">
        <authorList>
            <person name="Sun Q."/>
            <person name="Zhou Y."/>
        </authorList>
    </citation>
    <scope>NUCLEOTIDE SEQUENCE</scope>
    <source>
        <strain evidence="7">CGMCC 1.12827</strain>
    </source>
</reference>
<dbReference type="PANTHER" id="PTHR30346">
    <property type="entry name" value="TRANSCRIPTIONAL DUAL REGULATOR HCAR-RELATED"/>
    <property type="match status" value="1"/>
</dbReference>